<comment type="similarity">
    <text evidence="2">Belongs to the G-protein coupled receptor 4 family.</text>
</comment>
<accession>A0A6A4HAI6</accession>
<keyword evidence="9" id="KW-0807">Transducer</keyword>
<dbReference type="CDD" id="cd14966">
    <property type="entry name" value="7tmD_STE3"/>
    <property type="match status" value="1"/>
</dbReference>
<dbReference type="InterPro" id="IPR001499">
    <property type="entry name" value="GPCR_STE3"/>
</dbReference>
<evidence type="ECO:0000256" key="10">
    <source>
        <dbReference type="SAM" id="Phobius"/>
    </source>
</evidence>
<dbReference type="GO" id="GO:0000750">
    <property type="term" value="P:pheromone-dependent signal transduction involved in conjugation with cellular fusion"/>
    <property type="evidence" value="ECO:0007669"/>
    <property type="project" value="TreeGrafter"/>
</dbReference>
<comment type="subcellular location">
    <subcellularLocation>
        <location evidence="1">Membrane</location>
        <topology evidence="1">Multi-pass membrane protein</topology>
    </subcellularLocation>
</comment>
<gene>
    <name evidence="11" type="ORF">BT96DRAFT_827293</name>
</gene>
<evidence type="ECO:0000256" key="3">
    <source>
        <dbReference type="ARBA" id="ARBA00022507"/>
    </source>
</evidence>
<keyword evidence="12" id="KW-1185">Reference proteome</keyword>
<evidence type="ECO:0000256" key="9">
    <source>
        <dbReference type="ARBA" id="ARBA00023224"/>
    </source>
</evidence>
<dbReference type="PRINTS" id="PR00899">
    <property type="entry name" value="GPCRSTE3"/>
</dbReference>
<feature type="transmembrane region" description="Helical" evidence="10">
    <location>
        <begin position="41"/>
        <end position="61"/>
    </location>
</feature>
<dbReference type="GO" id="GO:0004934">
    <property type="term" value="F:mating-type alpha-factor pheromone receptor activity"/>
    <property type="evidence" value="ECO:0007669"/>
    <property type="project" value="InterPro"/>
</dbReference>
<dbReference type="GO" id="GO:0005886">
    <property type="term" value="C:plasma membrane"/>
    <property type="evidence" value="ECO:0007669"/>
    <property type="project" value="TreeGrafter"/>
</dbReference>
<evidence type="ECO:0000256" key="6">
    <source>
        <dbReference type="ARBA" id="ARBA00023040"/>
    </source>
</evidence>
<dbReference type="Pfam" id="PF02076">
    <property type="entry name" value="STE3"/>
    <property type="match status" value="1"/>
</dbReference>
<proteinExistence type="inferred from homology"/>
<keyword evidence="7 10" id="KW-0472">Membrane</keyword>
<feature type="transmembrane region" description="Helical" evidence="10">
    <location>
        <begin position="12"/>
        <end position="29"/>
    </location>
</feature>
<sequence length="325" mass="36807">MFPPTDPLYPYFSILSFFSFLLPLIPLTWHLQAWNSASCFYMAWTSIMGLINFVNSIVWAGNVLDVAPVWCDISTRISLAGTYALPLGSMCIVRRLYLIASAKTALTRIERRRALIFDTIVCLIVPLVLSALRYIVQGRRYIIYQEIGCIDYTYRSAAALILINLPPIASGLVSAYYDVRCLTALFRHYQELKDSFDSANADEEFTSDRFIPIVLFTVLEMISVTPIAISALAFNFSMGLQPWISWEHVHASFAIIPVSPSDVWRSSPLRASSLEMRRWVTSGCGVVIFLFFGTTKEARKHYSVAFFRLRCLLGRDVPTSTSNER</sequence>
<evidence type="ECO:0000313" key="11">
    <source>
        <dbReference type="EMBL" id="KAE9394723.1"/>
    </source>
</evidence>
<dbReference type="PRINTS" id="PR00901">
    <property type="entry name" value="PHEROMONEBAR"/>
</dbReference>
<name>A0A6A4HAI6_9AGAR</name>
<feature type="transmembrane region" description="Helical" evidence="10">
    <location>
        <begin position="156"/>
        <end position="177"/>
    </location>
</feature>
<dbReference type="OrthoDB" id="2874149at2759"/>
<dbReference type="PANTHER" id="PTHR28097">
    <property type="entry name" value="PHEROMONE A FACTOR RECEPTOR"/>
    <property type="match status" value="1"/>
</dbReference>
<dbReference type="AlphaFoldDB" id="A0A6A4HAI6"/>
<dbReference type="InterPro" id="IPR000481">
    <property type="entry name" value="GPCR_Pheromne_B_alpha_rcpt"/>
</dbReference>
<evidence type="ECO:0000313" key="12">
    <source>
        <dbReference type="Proteomes" id="UP000799118"/>
    </source>
</evidence>
<reference evidence="11" key="1">
    <citation type="journal article" date="2019" name="Environ. Microbiol.">
        <title>Fungal ecological strategies reflected in gene transcription - a case study of two litter decomposers.</title>
        <authorList>
            <person name="Barbi F."/>
            <person name="Kohler A."/>
            <person name="Barry K."/>
            <person name="Baskaran P."/>
            <person name="Daum C."/>
            <person name="Fauchery L."/>
            <person name="Ihrmark K."/>
            <person name="Kuo A."/>
            <person name="LaButti K."/>
            <person name="Lipzen A."/>
            <person name="Morin E."/>
            <person name="Grigoriev I.V."/>
            <person name="Henrissat B."/>
            <person name="Lindahl B."/>
            <person name="Martin F."/>
        </authorList>
    </citation>
    <scope>NUCLEOTIDE SEQUENCE</scope>
    <source>
        <strain evidence="11">JB14</strain>
    </source>
</reference>
<evidence type="ECO:0000256" key="4">
    <source>
        <dbReference type="ARBA" id="ARBA00022692"/>
    </source>
</evidence>
<keyword evidence="6" id="KW-0297">G-protein coupled receptor</keyword>
<dbReference type="EMBL" id="ML769544">
    <property type="protein sequence ID" value="KAE9394723.1"/>
    <property type="molecule type" value="Genomic_DNA"/>
</dbReference>
<feature type="transmembrane region" description="Helical" evidence="10">
    <location>
        <begin position="114"/>
        <end position="136"/>
    </location>
</feature>
<organism evidence="11 12">
    <name type="scientific">Gymnopus androsaceus JB14</name>
    <dbReference type="NCBI Taxonomy" id="1447944"/>
    <lineage>
        <taxon>Eukaryota</taxon>
        <taxon>Fungi</taxon>
        <taxon>Dikarya</taxon>
        <taxon>Basidiomycota</taxon>
        <taxon>Agaricomycotina</taxon>
        <taxon>Agaricomycetes</taxon>
        <taxon>Agaricomycetidae</taxon>
        <taxon>Agaricales</taxon>
        <taxon>Marasmiineae</taxon>
        <taxon>Omphalotaceae</taxon>
        <taxon>Gymnopus</taxon>
    </lineage>
</organism>
<dbReference type="PANTHER" id="PTHR28097:SF1">
    <property type="entry name" value="PHEROMONE A FACTOR RECEPTOR"/>
    <property type="match status" value="1"/>
</dbReference>
<keyword evidence="5 10" id="KW-1133">Transmembrane helix</keyword>
<keyword evidence="4 10" id="KW-0812">Transmembrane</keyword>
<keyword evidence="3" id="KW-0589">Pheromone response</keyword>
<evidence type="ECO:0000256" key="5">
    <source>
        <dbReference type="ARBA" id="ARBA00022989"/>
    </source>
</evidence>
<protein>
    <submittedName>
        <fullName evidence="11">Fungal pheromone STE3G-protein-coupled receptor</fullName>
    </submittedName>
</protein>
<feature type="transmembrane region" description="Helical" evidence="10">
    <location>
        <begin position="73"/>
        <end position="93"/>
    </location>
</feature>
<dbReference type="Proteomes" id="UP000799118">
    <property type="component" value="Unassembled WGS sequence"/>
</dbReference>
<feature type="transmembrane region" description="Helical" evidence="10">
    <location>
        <begin position="213"/>
        <end position="236"/>
    </location>
</feature>
<evidence type="ECO:0000256" key="8">
    <source>
        <dbReference type="ARBA" id="ARBA00023170"/>
    </source>
</evidence>
<evidence type="ECO:0000256" key="1">
    <source>
        <dbReference type="ARBA" id="ARBA00004141"/>
    </source>
</evidence>
<evidence type="ECO:0000256" key="7">
    <source>
        <dbReference type="ARBA" id="ARBA00023136"/>
    </source>
</evidence>
<evidence type="ECO:0000256" key="2">
    <source>
        <dbReference type="ARBA" id="ARBA00011085"/>
    </source>
</evidence>
<keyword evidence="8 11" id="KW-0675">Receptor</keyword>